<dbReference type="AlphaFoldDB" id="A0A9P6KZ98"/>
<sequence length="149" mass="16575">MANIINSDLVTNEVIKPTRTRIRTADGSDLEVVGESRLTIWINDRKLTTKFFVCGNLKAQCILGIPFLKDNKVKLAFGENCKLSFGNEGSESIGTHRIRTTKNQPVCTPLYKLGLQAEQEASKIVKDYIQEGIIRPSNSAWRAPAILVN</sequence>
<protein>
    <submittedName>
        <fullName evidence="1">Retrovirus-related Pol polyprotein from transposon</fullName>
    </submittedName>
</protein>
<comment type="caution">
    <text evidence="1">The sequence shown here is derived from an EMBL/GenBank/DDBJ whole genome shotgun (WGS) entry which is preliminary data.</text>
</comment>
<dbReference type="OrthoDB" id="2685257at2759"/>
<dbReference type="InterPro" id="IPR043502">
    <property type="entry name" value="DNA/RNA_pol_sf"/>
</dbReference>
<dbReference type="CDD" id="cd00303">
    <property type="entry name" value="retropepsin_like"/>
    <property type="match status" value="1"/>
</dbReference>
<dbReference type="EMBL" id="SBJO01000105">
    <property type="protein sequence ID" value="KAF9763062.1"/>
    <property type="molecule type" value="Genomic_DNA"/>
</dbReference>
<dbReference type="SUPFAM" id="SSF56672">
    <property type="entry name" value="DNA/RNA polymerases"/>
    <property type="match status" value="1"/>
</dbReference>
<keyword evidence="2" id="KW-1185">Reference proteome</keyword>
<evidence type="ECO:0000313" key="1">
    <source>
        <dbReference type="EMBL" id="KAF9763062.1"/>
    </source>
</evidence>
<gene>
    <name evidence="1" type="primary">pol_69</name>
    <name evidence="1" type="ORF">NGRA_1540</name>
</gene>
<proteinExistence type="predicted"/>
<dbReference type="InterPro" id="IPR021109">
    <property type="entry name" value="Peptidase_aspartic_dom_sf"/>
</dbReference>
<name>A0A9P6KZ98_9MICR</name>
<dbReference type="Proteomes" id="UP000740883">
    <property type="component" value="Unassembled WGS sequence"/>
</dbReference>
<evidence type="ECO:0000313" key="2">
    <source>
        <dbReference type="Proteomes" id="UP000740883"/>
    </source>
</evidence>
<organism evidence="1 2">
    <name type="scientific">Nosema granulosis</name>
    <dbReference type="NCBI Taxonomy" id="83296"/>
    <lineage>
        <taxon>Eukaryota</taxon>
        <taxon>Fungi</taxon>
        <taxon>Fungi incertae sedis</taxon>
        <taxon>Microsporidia</taxon>
        <taxon>Nosematidae</taxon>
        <taxon>Nosema</taxon>
    </lineage>
</organism>
<accession>A0A9P6KZ98</accession>
<reference evidence="1 2" key="1">
    <citation type="journal article" date="2020" name="Genome Biol. Evol.">
        <title>Comparative genomics of strictly vertically transmitted, feminizing microsporidia endosymbionts of amphipod crustaceans.</title>
        <authorList>
            <person name="Cormier A."/>
            <person name="Chebbi M.A."/>
            <person name="Giraud I."/>
            <person name="Wattier R."/>
            <person name="Teixeira M."/>
            <person name="Gilbert C."/>
            <person name="Rigaud T."/>
            <person name="Cordaux R."/>
        </authorList>
    </citation>
    <scope>NUCLEOTIDE SEQUENCE [LARGE SCALE GENOMIC DNA]</scope>
    <source>
        <strain evidence="1 2">Ou3-Ou53</strain>
    </source>
</reference>
<dbReference type="Gene3D" id="3.10.10.10">
    <property type="entry name" value="HIV Type 1 Reverse Transcriptase, subunit A, domain 1"/>
    <property type="match status" value="1"/>
</dbReference>
<dbReference type="Gene3D" id="2.40.70.10">
    <property type="entry name" value="Acid Proteases"/>
    <property type="match status" value="1"/>
</dbReference>